<reference evidence="2" key="1">
    <citation type="submission" date="2016-10" db="EMBL/GenBank/DDBJ databases">
        <title>Comparative genomics uncovers the prolific and rare metabolic potential of the cyanobacterial genus Moorea.</title>
        <authorList>
            <person name="Leao T."/>
            <person name="Castelao G."/>
            <person name="Korobeynikov A."/>
            <person name="Monroe E.A."/>
            <person name="Podell S."/>
            <person name="Glukhov E."/>
            <person name="Allen E."/>
            <person name="Gerwick W.H."/>
            <person name="Gerwick L."/>
        </authorList>
    </citation>
    <scope>NUCLEOTIDE SEQUENCE [LARGE SCALE GENOMIC DNA]</scope>
    <source>
        <strain evidence="2">JHB</strain>
    </source>
</reference>
<protein>
    <recommendedName>
        <fullName evidence="3">Tc1-like transposase DDE domain-containing protein</fullName>
    </recommendedName>
</protein>
<proteinExistence type="predicted"/>
<dbReference type="Proteomes" id="UP000176944">
    <property type="component" value="Chromosome"/>
</dbReference>
<evidence type="ECO:0000313" key="2">
    <source>
        <dbReference type="Proteomes" id="UP000176944"/>
    </source>
</evidence>
<sequence>MEVVNDEYTRPPNPDMPLICMDEASKELHGHLNQPIPMQPGLDVKEDYHYTREGVQALFMFFDRAARS</sequence>
<dbReference type="EMBL" id="CP017708">
    <property type="protein sequence ID" value="AOY84583.1"/>
    <property type="molecule type" value="Genomic_DNA"/>
</dbReference>
<evidence type="ECO:0008006" key="3">
    <source>
        <dbReference type="Google" id="ProtNLM"/>
    </source>
</evidence>
<name>A0A1D9GAE9_MOOP1</name>
<organism evidence="1 2">
    <name type="scientific">Moorena producens (strain JHB)</name>
    <dbReference type="NCBI Taxonomy" id="1454205"/>
    <lineage>
        <taxon>Bacteria</taxon>
        <taxon>Bacillati</taxon>
        <taxon>Cyanobacteriota</taxon>
        <taxon>Cyanophyceae</taxon>
        <taxon>Coleofasciculales</taxon>
        <taxon>Coleofasciculaceae</taxon>
        <taxon>Moorena</taxon>
    </lineage>
</organism>
<evidence type="ECO:0000313" key="1">
    <source>
        <dbReference type="EMBL" id="AOY84583.1"/>
    </source>
</evidence>
<gene>
    <name evidence="1" type="ORF">BJP36_08985</name>
</gene>
<accession>A0A1D9GAE9</accession>
<dbReference type="AlphaFoldDB" id="A0A1D9GAE9"/>